<dbReference type="EMBL" id="BMDO01000001">
    <property type="protein sequence ID" value="GGI48822.1"/>
    <property type="molecule type" value="Genomic_DNA"/>
</dbReference>
<dbReference type="Proteomes" id="UP000662074">
    <property type="component" value="Unassembled WGS sequence"/>
</dbReference>
<dbReference type="AlphaFoldDB" id="A0A917J678"/>
<comment type="caution">
    <text evidence="2">The sequence shown here is derived from an EMBL/GenBank/DDBJ whole genome shotgun (WGS) entry which is preliminary data.</text>
</comment>
<reference evidence="2" key="2">
    <citation type="submission" date="2020-09" db="EMBL/GenBank/DDBJ databases">
        <authorList>
            <person name="Sun Q."/>
            <person name="Sedlacek I."/>
        </authorList>
    </citation>
    <scope>NUCLEOTIDE SEQUENCE</scope>
    <source>
        <strain evidence="2">CCM 8711</strain>
    </source>
</reference>
<sequence length="184" mass="19364">MKKTFLLSVIAASMMLFGCKSKDKDKGSVDSTVSVTSSTSVTPAPAESSTSPANEPKSYTVVFAPDSALLGKSKEASIKLISGTATELADPDGKAQGMELTFKISLTNKNKIGGNNIGVSPSEFRLVLDNNTSISQTNGSYVSAEPESTKESENITYRLPAGSKPKTLNLFNDETRASVSVSLK</sequence>
<feature type="compositionally biased region" description="Low complexity" evidence="1">
    <location>
        <begin position="29"/>
        <end position="53"/>
    </location>
</feature>
<gene>
    <name evidence="2" type="ORF">GCM10011425_00340</name>
</gene>
<organism evidence="2 3">
    <name type="scientific">Mucilaginibacter galii</name>
    <dbReference type="NCBI Taxonomy" id="2005073"/>
    <lineage>
        <taxon>Bacteria</taxon>
        <taxon>Pseudomonadati</taxon>
        <taxon>Bacteroidota</taxon>
        <taxon>Sphingobacteriia</taxon>
        <taxon>Sphingobacteriales</taxon>
        <taxon>Sphingobacteriaceae</taxon>
        <taxon>Mucilaginibacter</taxon>
    </lineage>
</organism>
<evidence type="ECO:0000256" key="1">
    <source>
        <dbReference type="SAM" id="MobiDB-lite"/>
    </source>
</evidence>
<name>A0A917J678_9SPHI</name>
<protein>
    <submittedName>
        <fullName evidence="2">Uncharacterized protein</fullName>
    </submittedName>
</protein>
<evidence type="ECO:0000313" key="2">
    <source>
        <dbReference type="EMBL" id="GGI48822.1"/>
    </source>
</evidence>
<dbReference type="PROSITE" id="PS51257">
    <property type="entry name" value="PROKAR_LIPOPROTEIN"/>
    <property type="match status" value="1"/>
</dbReference>
<reference evidence="2" key="1">
    <citation type="journal article" date="2014" name="Int. J. Syst. Evol. Microbiol.">
        <title>Complete genome sequence of Corynebacterium casei LMG S-19264T (=DSM 44701T), isolated from a smear-ripened cheese.</title>
        <authorList>
            <consortium name="US DOE Joint Genome Institute (JGI-PGF)"/>
            <person name="Walter F."/>
            <person name="Albersmeier A."/>
            <person name="Kalinowski J."/>
            <person name="Ruckert C."/>
        </authorList>
    </citation>
    <scope>NUCLEOTIDE SEQUENCE</scope>
    <source>
        <strain evidence="2">CCM 8711</strain>
    </source>
</reference>
<dbReference type="RefSeq" id="WP_188412685.1">
    <property type="nucleotide sequence ID" value="NZ_BMDO01000001.1"/>
</dbReference>
<evidence type="ECO:0000313" key="3">
    <source>
        <dbReference type="Proteomes" id="UP000662074"/>
    </source>
</evidence>
<proteinExistence type="predicted"/>
<keyword evidence="3" id="KW-1185">Reference proteome</keyword>
<feature type="region of interest" description="Disordered" evidence="1">
    <location>
        <begin position="22"/>
        <end position="57"/>
    </location>
</feature>
<accession>A0A917J678</accession>